<dbReference type="Gene3D" id="3.40.50.360">
    <property type="match status" value="1"/>
</dbReference>
<dbReference type="PROSITE" id="PS51257">
    <property type="entry name" value="PROKAR_LIPOPROTEIN"/>
    <property type="match status" value="1"/>
</dbReference>
<dbReference type="PANTHER" id="PTHR43827">
    <property type="entry name" value="2,5-DIKETO-D-GLUCONIC ACID REDUCTASE"/>
    <property type="match status" value="1"/>
</dbReference>
<dbReference type="PRINTS" id="PR00069">
    <property type="entry name" value="ALDKETRDTASE"/>
</dbReference>
<accession>A0A261GDD5</accession>
<dbReference type="Proteomes" id="UP000216057">
    <property type="component" value="Unassembled WGS sequence"/>
</dbReference>
<dbReference type="InterPro" id="IPR036812">
    <property type="entry name" value="NAD(P)_OxRdtase_dom_sf"/>
</dbReference>
<dbReference type="PROSITE" id="PS50902">
    <property type="entry name" value="FLAVODOXIN_LIKE"/>
    <property type="match status" value="1"/>
</dbReference>
<evidence type="ECO:0000256" key="3">
    <source>
        <dbReference type="ARBA" id="ARBA00023002"/>
    </source>
</evidence>
<dbReference type="InterPro" id="IPR008254">
    <property type="entry name" value="Flavodoxin/NO_synth"/>
</dbReference>
<dbReference type="InterPro" id="IPR001226">
    <property type="entry name" value="Flavodoxin_CS"/>
</dbReference>
<evidence type="ECO:0000313" key="10">
    <source>
        <dbReference type="Proteomes" id="UP000593943"/>
    </source>
</evidence>
<keyword evidence="10" id="KW-1185">Reference proteome</keyword>
<evidence type="ECO:0000259" key="6">
    <source>
        <dbReference type="PROSITE" id="PS50902"/>
    </source>
</evidence>
<name>A0A261GDD5_9BIFI</name>
<dbReference type="Pfam" id="PF12682">
    <property type="entry name" value="Flavodoxin_4"/>
    <property type="match status" value="1"/>
</dbReference>
<dbReference type="GO" id="GO:0010181">
    <property type="term" value="F:FMN binding"/>
    <property type="evidence" value="ECO:0007669"/>
    <property type="project" value="InterPro"/>
</dbReference>
<dbReference type="Pfam" id="PF00248">
    <property type="entry name" value="Aldo_ket_red"/>
    <property type="match status" value="1"/>
</dbReference>
<comment type="similarity">
    <text evidence="1">Belongs to the aldo/keto reductase family.</text>
</comment>
<dbReference type="PROSITE" id="PS00798">
    <property type="entry name" value="ALDOKETO_REDUCTASE_1"/>
    <property type="match status" value="1"/>
</dbReference>
<dbReference type="EMBL" id="CP062938">
    <property type="protein sequence ID" value="QOL31101.1"/>
    <property type="molecule type" value="Genomic_DNA"/>
</dbReference>
<dbReference type="KEGG" id="beu:BE0216_00430"/>
<keyword evidence="3" id="KW-0560">Oxidoreductase</keyword>
<dbReference type="FunFam" id="3.20.20.100:FF:000002">
    <property type="entry name" value="2,5-diketo-D-gluconic acid reductase A"/>
    <property type="match status" value="1"/>
</dbReference>
<feature type="domain" description="Flavodoxin-like" evidence="6">
    <location>
        <begin position="51"/>
        <end position="213"/>
    </location>
</feature>
<keyword evidence="5" id="KW-0732">Signal</keyword>
<evidence type="ECO:0000313" key="9">
    <source>
        <dbReference type="Proteomes" id="UP000216057"/>
    </source>
</evidence>
<dbReference type="PROSITE" id="PS00201">
    <property type="entry name" value="FLAVODOXIN"/>
    <property type="match status" value="1"/>
</dbReference>
<feature type="chain" id="PRO_5044571839" evidence="5">
    <location>
        <begin position="20"/>
        <end position="491"/>
    </location>
</feature>
<dbReference type="Proteomes" id="UP000593943">
    <property type="component" value="Chromosome"/>
</dbReference>
<keyword evidence="2" id="KW-0521">NADP</keyword>
<organism evidence="7 9">
    <name type="scientific">Bifidobacterium eulemuris</name>
    <dbReference type="NCBI Taxonomy" id="1765219"/>
    <lineage>
        <taxon>Bacteria</taxon>
        <taxon>Bacillati</taxon>
        <taxon>Actinomycetota</taxon>
        <taxon>Actinomycetes</taxon>
        <taxon>Bifidobacteriales</taxon>
        <taxon>Bifidobacteriaceae</taxon>
        <taxon>Bifidobacterium</taxon>
    </lineage>
</organism>
<proteinExistence type="inferred from homology"/>
<feature type="region of interest" description="Disordered" evidence="4">
    <location>
        <begin position="85"/>
        <end position="110"/>
    </location>
</feature>
<evidence type="ECO:0000256" key="2">
    <source>
        <dbReference type="ARBA" id="ARBA00022857"/>
    </source>
</evidence>
<dbReference type="EMBL" id="MWWZ01000004">
    <property type="protein sequence ID" value="OZG69420.1"/>
    <property type="molecule type" value="Genomic_DNA"/>
</dbReference>
<reference evidence="7 9" key="1">
    <citation type="journal article" date="2017" name="BMC Genomics">
        <title>Comparative genomic and phylogenomic analyses of the Bifidobacteriaceae family.</title>
        <authorList>
            <person name="Lugli G.A."/>
            <person name="Milani C."/>
            <person name="Turroni F."/>
            <person name="Duranti S."/>
            <person name="Mancabelli L."/>
            <person name="Mangifesta M."/>
            <person name="Ferrario C."/>
            <person name="Modesto M."/>
            <person name="Mattarelli P."/>
            <person name="Jiri K."/>
            <person name="van Sinderen D."/>
            <person name="Ventura M."/>
        </authorList>
    </citation>
    <scope>NUCLEOTIDE SEQUENCE [LARGE SCALE GENOMIC DNA]</scope>
    <source>
        <strain evidence="7 9">DSM 100216</strain>
    </source>
</reference>
<dbReference type="SUPFAM" id="SSF51430">
    <property type="entry name" value="NAD(P)-linked oxidoreductase"/>
    <property type="match status" value="1"/>
</dbReference>
<dbReference type="SUPFAM" id="SSF52218">
    <property type="entry name" value="Flavoproteins"/>
    <property type="match status" value="1"/>
</dbReference>
<dbReference type="InterPro" id="IPR018170">
    <property type="entry name" value="Aldo/ket_reductase_CS"/>
</dbReference>
<sequence>MIRKTLTCMLACVMGLTMAGCSDGSEGESSSTVADGTINATLPDTSATATPLVVYYSYSGNTRRIAQRLATIIDADSYEIRTVDAYPEDPHDTAEVSQQERNSGDLPELVDDLPDLEAYDTIYIGGPIWNGYVATPLERYLESTDFSGKTVVPFSTSMGSGQSGYLDDFNERVRDPEAIGSYTDIEFPGNGDPDAFTDEQIDELLSDWLDDNDARPHAVADVTLNSGYTMPMLGLGTWTLSDDEAEDCVYHTLEDGYRLVDTAQYYGNEAGVGRGVRKAIADGIVTRDEVFVTTKIMPGTYADPDGAIQESLDRLNLEYIDLLLLHQPGSHDEEVYRGMERAVDEGVVRSIGISNYYTQEAVDEVLSFARITPAVIQNEHHIYNQDDTLQRYVSQYGIAMEGWYPFGGRGHTSESFNNETIMALADEYGKTSAQIILRWQLQTGFIAIPGSSNPDHIAENHDIFDFELTDEDMRSIGAIDEGLRYEEAWHD</sequence>
<dbReference type="RefSeq" id="WP_094636406.1">
    <property type="nucleotide sequence ID" value="NZ_CP062938.1"/>
</dbReference>
<dbReference type="PANTHER" id="PTHR43827:SF3">
    <property type="entry name" value="NADP-DEPENDENT OXIDOREDUCTASE DOMAIN-CONTAINING PROTEIN"/>
    <property type="match status" value="1"/>
</dbReference>
<evidence type="ECO:0000256" key="1">
    <source>
        <dbReference type="ARBA" id="ARBA00007905"/>
    </source>
</evidence>
<dbReference type="GO" id="GO:0009055">
    <property type="term" value="F:electron transfer activity"/>
    <property type="evidence" value="ECO:0007669"/>
    <property type="project" value="InterPro"/>
</dbReference>
<dbReference type="PROSITE" id="PS00062">
    <property type="entry name" value="ALDOKETO_REDUCTASE_2"/>
    <property type="match status" value="1"/>
</dbReference>
<evidence type="ECO:0000256" key="4">
    <source>
        <dbReference type="SAM" id="MobiDB-lite"/>
    </source>
</evidence>
<dbReference type="InterPro" id="IPR029039">
    <property type="entry name" value="Flavoprotein-like_sf"/>
</dbReference>
<reference evidence="8 10" key="2">
    <citation type="submission" date="2020-10" db="EMBL/GenBank/DDBJ databases">
        <title>Genome sequencing of Bifidobacterium eulemuris_DSMZ_100216.</title>
        <authorList>
            <person name="Kim J."/>
        </authorList>
    </citation>
    <scope>NUCLEOTIDE SEQUENCE [LARGE SCALE GENOMIC DNA]</scope>
    <source>
        <strain evidence="8 10">DSM 100216</strain>
    </source>
</reference>
<dbReference type="Gene3D" id="3.20.20.100">
    <property type="entry name" value="NADP-dependent oxidoreductase domain"/>
    <property type="match status" value="1"/>
</dbReference>
<evidence type="ECO:0000313" key="7">
    <source>
        <dbReference type="EMBL" id="OZG69420.1"/>
    </source>
</evidence>
<dbReference type="InterPro" id="IPR023210">
    <property type="entry name" value="NADP_OxRdtase_dom"/>
</dbReference>
<dbReference type="CDD" id="cd19071">
    <property type="entry name" value="AKR_AKR1-5-like"/>
    <property type="match status" value="1"/>
</dbReference>
<protein>
    <submittedName>
        <fullName evidence="7">2 5-didehydrogluconate reductase</fullName>
    </submittedName>
    <submittedName>
        <fullName evidence="8">Aldo/keto reductase</fullName>
    </submittedName>
</protein>
<feature type="compositionally biased region" description="Basic and acidic residues" evidence="4">
    <location>
        <begin position="85"/>
        <end position="94"/>
    </location>
</feature>
<dbReference type="OrthoDB" id="9804790at2"/>
<feature type="signal peptide" evidence="5">
    <location>
        <begin position="1"/>
        <end position="19"/>
    </location>
</feature>
<evidence type="ECO:0000313" key="8">
    <source>
        <dbReference type="EMBL" id="QOL31101.1"/>
    </source>
</evidence>
<dbReference type="AlphaFoldDB" id="A0A261GDD5"/>
<evidence type="ECO:0000256" key="5">
    <source>
        <dbReference type="SAM" id="SignalP"/>
    </source>
</evidence>
<gene>
    <name evidence="8" type="ORF">BE0216_00430</name>
    <name evidence="7" type="ORF">BEUL_0826</name>
</gene>
<dbReference type="InterPro" id="IPR020471">
    <property type="entry name" value="AKR"/>
</dbReference>
<dbReference type="GO" id="GO:0016616">
    <property type="term" value="F:oxidoreductase activity, acting on the CH-OH group of donors, NAD or NADP as acceptor"/>
    <property type="evidence" value="ECO:0007669"/>
    <property type="project" value="UniProtKB-ARBA"/>
</dbReference>